<feature type="transmembrane region" description="Helical" evidence="1">
    <location>
        <begin position="20"/>
        <end position="37"/>
    </location>
</feature>
<feature type="transmembrane region" description="Helical" evidence="1">
    <location>
        <begin position="43"/>
        <end position="60"/>
    </location>
</feature>
<reference evidence="2 3" key="1">
    <citation type="submission" date="2020-05" db="EMBL/GenBank/DDBJ databases">
        <title>MicrobeNet Type strains.</title>
        <authorList>
            <person name="Nicholson A.C."/>
        </authorList>
    </citation>
    <scope>NUCLEOTIDE SEQUENCE [LARGE SCALE GENOMIC DNA]</scope>
    <source>
        <strain evidence="2 3">JCM 3224</strain>
    </source>
</reference>
<evidence type="ECO:0000313" key="3">
    <source>
        <dbReference type="Proteomes" id="UP000586827"/>
    </source>
</evidence>
<evidence type="ECO:0000313" key="2">
    <source>
        <dbReference type="EMBL" id="NNH73756.1"/>
    </source>
</evidence>
<comment type="caution">
    <text evidence="2">The sequence shown here is derived from an EMBL/GenBank/DDBJ whole genome shotgun (WGS) entry which is preliminary data.</text>
</comment>
<dbReference type="EMBL" id="JABELX010000011">
    <property type="protein sequence ID" value="NNH73756.1"/>
    <property type="molecule type" value="Genomic_DNA"/>
</dbReference>
<dbReference type="Proteomes" id="UP000586827">
    <property type="component" value="Unassembled WGS sequence"/>
</dbReference>
<organism evidence="2 3">
    <name type="scientific">Nocardia uniformis</name>
    <dbReference type="NCBI Taxonomy" id="53432"/>
    <lineage>
        <taxon>Bacteria</taxon>
        <taxon>Bacillati</taxon>
        <taxon>Actinomycetota</taxon>
        <taxon>Actinomycetes</taxon>
        <taxon>Mycobacteriales</taxon>
        <taxon>Nocardiaceae</taxon>
        <taxon>Nocardia</taxon>
    </lineage>
</organism>
<keyword evidence="3" id="KW-1185">Reference proteome</keyword>
<dbReference type="AlphaFoldDB" id="A0A849C7K4"/>
<accession>A0A849C7K4</accession>
<evidence type="ECO:0000256" key="1">
    <source>
        <dbReference type="SAM" id="Phobius"/>
    </source>
</evidence>
<proteinExistence type="predicted"/>
<feature type="transmembrane region" description="Helical" evidence="1">
    <location>
        <begin position="102"/>
        <end position="126"/>
    </location>
</feature>
<name>A0A849C7K4_9NOCA</name>
<sequence length="133" mass="13100">MSAAPASRRAAFVARSQRILLAVSGTAVAFGAIFAGSAPGASALVYGICGLIGGAPGLGLARKLEGSRMHLVYPPLLAAGTVTYTVFLVLRTGADAANISLGFVALAGAILALPGLAGTIALLVTVHSNRATA</sequence>
<protein>
    <submittedName>
        <fullName evidence="2">Uncharacterized protein</fullName>
    </submittedName>
</protein>
<keyword evidence="1" id="KW-0812">Transmembrane</keyword>
<keyword evidence="1" id="KW-1133">Transmembrane helix</keyword>
<gene>
    <name evidence="2" type="ORF">HLB23_28540</name>
</gene>
<keyword evidence="1" id="KW-0472">Membrane</keyword>
<feature type="transmembrane region" description="Helical" evidence="1">
    <location>
        <begin position="72"/>
        <end position="90"/>
    </location>
</feature>
<dbReference type="RefSeq" id="WP_067521947.1">
    <property type="nucleotide sequence ID" value="NZ_JABELX010000011.1"/>
</dbReference>